<keyword evidence="4" id="KW-1185">Reference proteome</keyword>
<evidence type="ECO:0000313" key="4">
    <source>
        <dbReference type="Proteomes" id="UP001519924"/>
    </source>
</evidence>
<dbReference type="InterPro" id="IPR017735">
    <property type="entry name" value="T6SS_FHA"/>
</dbReference>
<organism evidence="3 4">
    <name type="scientific">Caldovatus aquaticus</name>
    <dbReference type="NCBI Taxonomy" id="2865671"/>
    <lineage>
        <taxon>Bacteria</taxon>
        <taxon>Pseudomonadati</taxon>
        <taxon>Pseudomonadota</taxon>
        <taxon>Alphaproteobacteria</taxon>
        <taxon>Acetobacterales</taxon>
        <taxon>Roseomonadaceae</taxon>
        <taxon>Caldovatus</taxon>
    </lineage>
</organism>
<evidence type="ECO:0000313" key="3">
    <source>
        <dbReference type="EMBL" id="MBW8270228.1"/>
    </source>
</evidence>
<reference evidence="3 4" key="1">
    <citation type="submission" date="2021-08" db="EMBL/GenBank/DDBJ databases">
        <title>Caldovatus sediminis gen. nov., sp. nov., a moderately thermophilic bacterium isolated from a hot spring.</title>
        <authorList>
            <person name="Hu C.-J."/>
            <person name="Li W.-J."/>
            <person name="Xian W.-D."/>
        </authorList>
    </citation>
    <scope>NUCLEOTIDE SEQUENCE [LARGE SCALE GENOMIC DNA]</scope>
    <source>
        <strain evidence="3 4">SYSU G05006</strain>
    </source>
</reference>
<dbReference type="InterPro" id="IPR046883">
    <property type="entry name" value="T6SS_FHA_C"/>
</dbReference>
<name>A0ABS7F3P1_9PROT</name>
<accession>A0ABS7F3P1</accession>
<dbReference type="Pfam" id="PF20232">
    <property type="entry name" value="T6SS_FHA_C"/>
    <property type="match status" value="1"/>
</dbReference>
<dbReference type="EMBL" id="JAHZUY010000034">
    <property type="protein sequence ID" value="MBW8270228.1"/>
    <property type="molecule type" value="Genomic_DNA"/>
</dbReference>
<protein>
    <submittedName>
        <fullName evidence="3">Type VI secretion system-associated FHA domain protein TagH</fullName>
    </submittedName>
</protein>
<comment type="caution">
    <text evidence="3">The sequence shown here is derived from an EMBL/GenBank/DDBJ whole genome shotgun (WGS) entry which is preliminary data.</text>
</comment>
<feature type="compositionally biased region" description="Low complexity" evidence="1">
    <location>
        <begin position="1"/>
        <end position="12"/>
    </location>
</feature>
<proteinExistence type="predicted"/>
<feature type="non-terminal residue" evidence="3">
    <location>
        <position position="1"/>
    </location>
</feature>
<sequence>PPVPAAAAAAPAAAPPVAPVAGAPAAAPAPGPMAPGPGRAADPAGGLAAFLAGAGLAPGALAGAAADPEAALRGLGAAFRALVAGLRALLIARADVKREFRIEQTVLRAAGNNPVKFAATDEAAVLALVAQGAQGIAAVEEAVADLTAHQVATLAATQAAARALLERLAPAGLEAEVRGGGSLFGASREKLLWEAYRKLHRQVVEQFEDDFDSAFGKAFARAYEQAARRDSGGGAA</sequence>
<dbReference type="Proteomes" id="UP001519924">
    <property type="component" value="Unassembled WGS sequence"/>
</dbReference>
<evidence type="ECO:0000256" key="1">
    <source>
        <dbReference type="SAM" id="MobiDB-lite"/>
    </source>
</evidence>
<dbReference type="NCBIfam" id="TIGR03354">
    <property type="entry name" value="VI_FHA"/>
    <property type="match status" value="1"/>
</dbReference>
<feature type="domain" description="Type VI secretion system FHA" evidence="2">
    <location>
        <begin position="53"/>
        <end position="225"/>
    </location>
</feature>
<feature type="region of interest" description="Disordered" evidence="1">
    <location>
        <begin position="1"/>
        <end position="39"/>
    </location>
</feature>
<gene>
    <name evidence="3" type="primary">tagH</name>
    <name evidence="3" type="ORF">K1J50_12105</name>
</gene>
<evidence type="ECO:0000259" key="2">
    <source>
        <dbReference type="Pfam" id="PF20232"/>
    </source>
</evidence>